<dbReference type="Proteomes" id="UP000640333">
    <property type="component" value="Unassembled WGS sequence"/>
</dbReference>
<name>A0A8J7FFU0_9GAMM</name>
<evidence type="ECO:0000313" key="2">
    <source>
        <dbReference type="Proteomes" id="UP000640333"/>
    </source>
</evidence>
<sequence>MQTEKIQARIETYTSNLTQAVQSGSGAQFSMLLSLIAANQEMPSSGRPAIRGEGFELPETDLQYPNPNDLYDADVTERLNLSVNKHQRGEFAYINSYIETEALVPSQSRRVNDSLAKMGLISGGAMLSEIATSQQQISQTA</sequence>
<dbReference type="RefSeq" id="WP_193954439.1">
    <property type="nucleotide sequence ID" value="NZ_JADEYS010000017.1"/>
</dbReference>
<organism evidence="1 2">
    <name type="scientific">Pontibacterium sinense</name>
    <dbReference type="NCBI Taxonomy" id="2781979"/>
    <lineage>
        <taxon>Bacteria</taxon>
        <taxon>Pseudomonadati</taxon>
        <taxon>Pseudomonadota</taxon>
        <taxon>Gammaproteobacteria</taxon>
        <taxon>Oceanospirillales</taxon>
        <taxon>Oceanospirillaceae</taxon>
        <taxon>Pontibacterium</taxon>
    </lineage>
</organism>
<keyword evidence="2" id="KW-1185">Reference proteome</keyword>
<proteinExistence type="predicted"/>
<accession>A0A8J7FFU0</accession>
<dbReference type="EMBL" id="JADEYS010000017">
    <property type="protein sequence ID" value="MBE9398749.1"/>
    <property type="molecule type" value="Genomic_DNA"/>
</dbReference>
<comment type="caution">
    <text evidence="1">The sequence shown here is derived from an EMBL/GenBank/DDBJ whole genome shotgun (WGS) entry which is preliminary data.</text>
</comment>
<evidence type="ECO:0000313" key="1">
    <source>
        <dbReference type="EMBL" id="MBE9398749.1"/>
    </source>
</evidence>
<gene>
    <name evidence="1" type="ORF">IOQ59_15930</name>
</gene>
<reference evidence="1" key="1">
    <citation type="submission" date="2020-10" db="EMBL/GenBank/DDBJ databases">
        <title>Bacterium isolated from coastal waters sediment.</title>
        <authorList>
            <person name="Chen R.-J."/>
            <person name="Lu D.-C."/>
            <person name="Zhu K.-L."/>
            <person name="Du Z.-J."/>
        </authorList>
    </citation>
    <scope>NUCLEOTIDE SEQUENCE</scope>
    <source>
        <strain evidence="1">N1Y112</strain>
    </source>
</reference>
<protein>
    <submittedName>
        <fullName evidence="1">Uncharacterized protein</fullName>
    </submittedName>
</protein>
<dbReference type="AlphaFoldDB" id="A0A8J7FFU0"/>